<comment type="caution">
    <text evidence="10">The sequence shown here is derived from an EMBL/GenBank/DDBJ whole genome shotgun (WGS) entry which is preliminary data.</text>
</comment>
<organism evidence="10 11">
    <name type="scientific">Didymella glomerata</name>
    <dbReference type="NCBI Taxonomy" id="749621"/>
    <lineage>
        <taxon>Eukaryota</taxon>
        <taxon>Fungi</taxon>
        <taxon>Dikarya</taxon>
        <taxon>Ascomycota</taxon>
        <taxon>Pezizomycotina</taxon>
        <taxon>Dothideomycetes</taxon>
        <taxon>Pleosporomycetidae</taxon>
        <taxon>Pleosporales</taxon>
        <taxon>Pleosporineae</taxon>
        <taxon>Didymellaceae</taxon>
        <taxon>Didymella</taxon>
    </lineage>
</organism>
<evidence type="ECO:0000256" key="2">
    <source>
        <dbReference type="ARBA" id="ARBA00010617"/>
    </source>
</evidence>
<dbReference type="PANTHER" id="PTHR24305">
    <property type="entry name" value="CYTOCHROME P450"/>
    <property type="match status" value="1"/>
</dbReference>
<evidence type="ECO:0008006" key="12">
    <source>
        <dbReference type="Google" id="ProtNLM"/>
    </source>
</evidence>
<keyword evidence="4 8" id="KW-0560">Oxidoreductase</keyword>
<keyword evidence="9" id="KW-0472">Membrane</keyword>
<sequence>MQTLENGTAGVLLPAIVASFVAYAVYTIIYNVYFHPLAKFPGPPLAVTTIYWKAYVECDVIRVGPNELHFANPKAYHDIYNNKSRWDKEARLYKSFGEDRSSFGFLTYAEAKVRKDVLNRSFSQSAIDGAESLVTEQTKALCAAFKRQSQASKSADLYYAFRCLSMDIICTFCFGKPIHAVDAPDFAAPIVVAMDASLPVFIRFKYSEVYKTMIMHCPPRLSRILSPATAGLVDLQQLLRQQINDLTDDPEKLEQLPHNLTIYHRLMDPEAFRDKTVPSPGSLYEEGQALMFGGADTVGNTLMVGTHHLLQRPAVLQTLKTELLTAWPTLTKEPKLRDLECLPYLDAVIKESLRMSSGVVSGLLRVVPLSGATINGITVPANTVVSCGSTFVHYNADLFPEPNAFMPERWLESNELNNWLVAFSRGPRMCLGINLAWAELRLAFAHTTRKFDLSLQEPMPEQLPFRDTFLPFFYGTHLRVNVKESFYF</sequence>
<evidence type="ECO:0000256" key="6">
    <source>
        <dbReference type="ARBA" id="ARBA00023033"/>
    </source>
</evidence>
<keyword evidence="5 7" id="KW-0408">Iron</keyword>
<dbReference type="InterPro" id="IPR036396">
    <property type="entry name" value="Cyt_P450_sf"/>
</dbReference>
<evidence type="ECO:0000256" key="4">
    <source>
        <dbReference type="ARBA" id="ARBA00023002"/>
    </source>
</evidence>
<evidence type="ECO:0000256" key="5">
    <source>
        <dbReference type="ARBA" id="ARBA00023004"/>
    </source>
</evidence>
<dbReference type="OrthoDB" id="3945418at2759"/>
<proteinExistence type="inferred from homology"/>
<evidence type="ECO:0000313" key="11">
    <source>
        <dbReference type="Proteomes" id="UP001140562"/>
    </source>
</evidence>
<dbReference type="EMBL" id="JAPEUV010000229">
    <property type="protein sequence ID" value="KAJ4330082.1"/>
    <property type="molecule type" value="Genomic_DNA"/>
</dbReference>
<feature type="binding site" description="axial binding residue" evidence="7">
    <location>
        <position position="430"/>
    </location>
    <ligand>
        <name>heme</name>
        <dbReference type="ChEBI" id="CHEBI:30413"/>
    </ligand>
    <ligandPart>
        <name>Fe</name>
        <dbReference type="ChEBI" id="CHEBI:18248"/>
    </ligandPart>
</feature>
<dbReference type="PRINTS" id="PR00385">
    <property type="entry name" value="P450"/>
</dbReference>
<evidence type="ECO:0000256" key="9">
    <source>
        <dbReference type="SAM" id="Phobius"/>
    </source>
</evidence>
<keyword evidence="6 8" id="KW-0503">Monooxygenase</keyword>
<name>A0A9W8WPJ1_9PLEO</name>
<accession>A0A9W8WPJ1</accession>
<reference evidence="10" key="1">
    <citation type="submission" date="2022-10" db="EMBL/GenBank/DDBJ databases">
        <title>Tapping the CABI collections for fungal endophytes: first genome assemblies for Collariella, Neodidymelliopsis, Ascochyta clinopodiicola, Didymella pomorum, Didymosphaeria variabile, Neocosmospora piperis and Neocucurbitaria cava.</title>
        <authorList>
            <person name="Hill R."/>
        </authorList>
    </citation>
    <scope>NUCLEOTIDE SEQUENCE</scope>
    <source>
        <strain evidence="10">IMI 360193</strain>
    </source>
</reference>
<keyword evidence="7 8" id="KW-0349">Heme</keyword>
<dbReference type="GO" id="GO:0020037">
    <property type="term" value="F:heme binding"/>
    <property type="evidence" value="ECO:0007669"/>
    <property type="project" value="InterPro"/>
</dbReference>
<dbReference type="InterPro" id="IPR001128">
    <property type="entry name" value="Cyt_P450"/>
</dbReference>
<evidence type="ECO:0000313" key="10">
    <source>
        <dbReference type="EMBL" id="KAJ4330082.1"/>
    </source>
</evidence>
<dbReference type="InterPro" id="IPR017972">
    <property type="entry name" value="Cyt_P450_CS"/>
</dbReference>
<dbReference type="Pfam" id="PF00067">
    <property type="entry name" value="p450"/>
    <property type="match status" value="1"/>
</dbReference>
<dbReference type="InterPro" id="IPR050121">
    <property type="entry name" value="Cytochrome_P450_monoxygenase"/>
</dbReference>
<comment type="similarity">
    <text evidence="2 8">Belongs to the cytochrome P450 family.</text>
</comment>
<dbReference type="Gene3D" id="1.10.630.10">
    <property type="entry name" value="Cytochrome P450"/>
    <property type="match status" value="1"/>
</dbReference>
<dbReference type="PRINTS" id="PR00463">
    <property type="entry name" value="EP450I"/>
</dbReference>
<dbReference type="GO" id="GO:0016705">
    <property type="term" value="F:oxidoreductase activity, acting on paired donors, with incorporation or reduction of molecular oxygen"/>
    <property type="evidence" value="ECO:0007669"/>
    <property type="project" value="InterPro"/>
</dbReference>
<keyword evidence="9" id="KW-0812">Transmembrane</keyword>
<keyword evidence="9" id="KW-1133">Transmembrane helix</keyword>
<evidence type="ECO:0000256" key="7">
    <source>
        <dbReference type="PIRSR" id="PIRSR602401-1"/>
    </source>
</evidence>
<dbReference type="SUPFAM" id="SSF48264">
    <property type="entry name" value="Cytochrome P450"/>
    <property type="match status" value="1"/>
</dbReference>
<evidence type="ECO:0000256" key="8">
    <source>
        <dbReference type="RuleBase" id="RU000461"/>
    </source>
</evidence>
<dbReference type="PROSITE" id="PS00086">
    <property type="entry name" value="CYTOCHROME_P450"/>
    <property type="match status" value="1"/>
</dbReference>
<dbReference type="CDD" id="cd11062">
    <property type="entry name" value="CYP58-like"/>
    <property type="match status" value="1"/>
</dbReference>
<dbReference type="AlphaFoldDB" id="A0A9W8WPJ1"/>
<dbReference type="PANTHER" id="PTHR24305:SF157">
    <property type="entry name" value="N-ACETYLTRYPTOPHAN 6-HYDROXYLASE IVOC-RELATED"/>
    <property type="match status" value="1"/>
</dbReference>
<dbReference type="Proteomes" id="UP001140562">
    <property type="component" value="Unassembled WGS sequence"/>
</dbReference>
<gene>
    <name evidence="10" type="ORF">N0V87_010313</name>
</gene>
<keyword evidence="3 7" id="KW-0479">Metal-binding</keyword>
<dbReference type="GO" id="GO:0004497">
    <property type="term" value="F:monooxygenase activity"/>
    <property type="evidence" value="ECO:0007669"/>
    <property type="project" value="UniProtKB-KW"/>
</dbReference>
<dbReference type="GO" id="GO:0005506">
    <property type="term" value="F:iron ion binding"/>
    <property type="evidence" value="ECO:0007669"/>
    <property type="project" value="InterPro"/>
</dbReference>
<feature type="transmembrane region" description="Helical" evidence="9">
    <location>
        <begin position="12"/>
        <end position="33"/>
    </location>
</feature>
<evidence type="ECO:0000256" key="1">
    <source>
        <dbReference type="ARBA" id="ARBA00001971"/>
    </source>
</evidence>
<evidence type="ECO:0000256" key="3">
    <source>
        <dbReference type="ARBA" id="ARBA00022723"/>
    </source>
</evidence>
<protein>
    <recommendedName>
        <fullName evidence="12">Cytochrome P450</fullName>
    </recommendedName>
</protein>
<comment type="cofactor">
    <cofactor evidence="1 7">
        <name>heme</name>
        <dbReference type="ChEBI" id="CHEBI:30413"/>
    </cofactor>
</comment>
<dbReference type="InterPro" id="IPR002401">
    <property type="entry name" value="Cyt_P450_E_grp-I"/>
</dbReference>
<keyword evidence="11" id="KW-1185">Reference proteome</keyword>